<dbReference type="KEGG" id="rsa:RSal33209_1873"/>
<keyword evidence="6" id="KW-1185">Reference proteome</keyword>
<dbReference type="PRINTS" id="PR01037">
    <property type="entry name" value="TCRTETOQM"/>
</dbReference>
<dbReference type="PANTHER" id="PTHR43636">
    <property type="entry name" value="ELONGATION FACTOR G, MITOCHONDRIAL"/>
    <property type="match status" value="1"/>
</dbReference>
<dbReference type="SUPFAM" id="SSF54980">
    <property type="entry name" value="EF-G C-terminal domain-like"/>
    <property type="match status" value="1"/>
</dbReference>
<evidence type="ECO:0000256" key="2">
    <source>
        <dbReference type="ARBA" id="ARBA00022917"/>
    </source>
</evidence>
<dbReference type="InterPro" id="IPR005517">
    <property type="entry name" value="Transl_elong_EFG/EF2_IV"/>
</dbReference>
<dbReference type="PANTHER" id="PTHR43636:SF2">
    <property type="entry name" value="ELONGATION FACTOR G, MITOCHONDRIAL"/>
    <property type="match status" value="1"/>
</dbReference>
<protein>
    <submittedName>
        <fullName evidence="5">Tetracycline resistance protein</fullName>
    </submittedName>
</protein>
<dbReference type="EMBL" id="CP000910">
    <property type="protein sequence ID" value="ABY23606.1"/>
    <property type="molecule type" value="Genomic_DNA"/>
</dbReference>
<keyword evidence="1" id="KW-0547">Nucleotide-binding</keyword>
<dbReference type="STRING" id="288705.RSal33209_1873"/>
<proteinExistence type="predicted"/>
<dbReference type="InterPro" id="IPR014721">
    <property type="entry name" value="Ribsml_uS5_D2-typ_fold_subgr"/>
</dbReference>
<evidence type="ECO:0000313" key="5">
    <source>
        <dbReference type="EMBL" id="ABY23606.1"/>
    </source>
</evidence>
<dbReference type="SUPFAM" id="SSF54211">
    <property type="entry name" value="Ribosomal protein S5 domain 2-like"/>
    <property type="match status" value="1"/>
</dbReference>
<sequence>MVYIEKVRGVGAAIEDFGPSNPFYAGIGLRVEPEDSSAGIRVALEVELGALPLSFHVALAEAVRDCLSQGLAGWQVTDCLVTITHTAYDSVMSAAGDFRRLLPLVLMRALARAGTEVCEPLSEISLEIPLSAFSAVIGMLGRAGAKTTSTEIAAERCQITAVLPAASAICVTQGLADLTAGDGTSTSHPAGYRPVVKVPPPDLGPTVIR</sequence>
<evidence type="ECO:0000256" key="1">
    <source>
        <dbReference type="ARBA" id="ARBA00022741"/>
    </source>
</evidence>
<dbReference type="Gene3D" id="3.30.230.10">
    <property type="match status" value="1"/>
</dbReference>
<dbReference type="GO" id="GO:0003924">
    <property type="term" value="F:GTPase activity"/>
    <property type="evidence" value="ECO:0007669"/>
    <property type="project" value="TreeGrafter"/>
</dbReference>
<organism evidence="5 6">
    <name type="scientific">Renibacterium salmoninarum (strain ATCC 33209 / DSM 20767 / JCM 11484 / NBRC 15589 / NCIMB 2235)</name>
    <dbReference type="NCBI Taxonomy" id="288705"/>
    <lineage>
        <taxon>Bacteria</taxon>
        <taxon>Bacillati</taxon>
        <taxon>Actinomycetota</taxon>
        <taxon>Actinomycetes</taxon>
        <taxon>Micrococcales</taxon>
        <taxon>Micrococcaceae</taxon>
        <taxon>Renibacterium</taxon>
    </lineage>
</organism>
<dbReference type="GO" id="GO:0005525">
    <property type="term" value="F:GTP binding"/>
    <property type="evidence" value="ECO:0007669"/>
    <property type="project" value="UniProtKB-KW"/>
</dbReference>
<dbReference type="InterPro" id="IPR035647">
    <property type="entry name" value="EFG_III/V"/>
</dbReference>
<dbReference type="Pfam" id="PF03764">
    <property type="entry name" value="EFG_IV"/>
    <property type="match status" value="1"/>
</dbReference>
<dbReference type="eggNOG" id="COG0480">
    <property type="taxonomic scope" value="Bacteria"/>
</dbReference>
<dbReference type="Pfam" id="PF00679">
    <property type="entry name" value="EFG_C"/>
    <property type="match status" value="1"/>
</dbReference>
<dbReference type="AlphaFoldDB" id="A9WQP9"/>
<dbReference type="SMART" id="SM00889">
    <property type="entry name" value="EFG_IV"/>
    <property type="match status" value="1"/>
</dbReference>
<evidence type="ECO:0000313" key="6">
    <source>
        <dbReference type="Proteomes" id="UP000002007"/>
    </source>
</evidence>
<dbReference type="InterPro" id="IPR020568">
    <property type="entry name" value="Ribosomal_Su5_D2-typ_SF"/>
</dbReference>
<evidence type="ECO:0000259" key="4">
    <source>
        <dbReference type="SMART" id="SM00889"/>
    </source>
</evidence>
<dbReference type="HOGENOM" id="CLU_002794_0_1_11"/>
<dbReference type="InterPro" id="IPR000640">
    <property type="entry name" value="EFG_V-like"/>
</dbReference>
<dbReference type="Proteomes" id="UP000002007">
    <property type="component" value="Chromosome"/>
</dbReference>
<reference evidence="6" key="1">
    <citation type="journal article" date="2008" name="J. Bacteriol.">
        <title>Genome sequence of the fish pathogen Renibacterium salmoninarum suggests reductive evolution away from an environmental Arthrobacter ancestor.</title>
        <authorList>
            <person name="Wiens G.D."/>
            <person name="Rockey D.D."/>
            <person name="Wu Z."/>
            <person name="Chang J."/>
            <person name="Levy R."/>
            <person name="Crane S."/>
            <person name="Chen D.S."/>
            <person name="Capri G.R."/>
            <person name="Burnett J.R."/>
            <person name="Sudheesh P.S."/>
            <person name="Schipma M.J."/>
            <person name="Burd H."/>
            <person name="Bhattacharyya A."/>
            <person name="Rhodes L.D."/>
            <person name="Kaul R."/>
            <person name="Strom M.S."/>
        </authorList>
    </citation>
    <scope>NUCLEOTIDE SEQUENCE [LARGE SCALE GENOMIC DNA]</scope>
    <source>
        <strain evidence="6">ATCC 33209 / DSM 20767 / JCM 11484 / NBRC 15589 / NCIMB 2235</strain>
    </source>
</reference>
<keyword evidence="2" id="KW-0648">Protein biosynthesis</keyword>
<feature type="domain" description="Translation elongation factor EFG/EF2" evidence="4">
    <location>
        <begin position="1"/>
        <end position="114"/>
    </location>
</feature>
<name>A9WQP9_RENSM</name>
<dbReference type="GO" id="GO:0003746">
    <property type="term" value="F:translation elongation factor activity"/>
    <property type="evidence" value="ECO:0007669"/>
    <property type="project" value="TreeGrafter"/>
</dbReference>
<gene>
    <name evidence="5" type="primary">tetP.1</name>
    <name evidence="5" type="ordered locus">RSal33209_1873</name>
</gene>
<dbReference type="RefSeq" id="WP_012245277.1">
    <property type="nucleotide sequence ID" value="NC_010168.1"/>
</dbReference>
<keyword evidence="3" id="KW-0342">GTP-binding</keyword>
<evidence type="ECO:0000256" key="3">
    <source>
        <dbReference type="ARBA" id="ARBA00023134"/>
    </source>
</evidence>
<accession>A9WQP9</accession>